<dbReference type="Proteomes" id="UP001190700">
    <property type="component" value="Unassembled WGS sequence"/>
</dbReference>
<sequence>MFRAPLGKNVNSSTYDNDESSDDEANEDYENYEEGEYTAAEWEAWEAPHHVREHDDLDHQLYQGGPDISGICIRGGGGVRYDYNDDDDDYCGAYDDSGGACGYENYGHYS</sequence>
<accession>A0AAE0L371</accession>
<evidence type="ECO:0000313" key="3">
    <source>
        <dbReference type="Proteomes" id="UP001190700"/>
    </source>
</evidence>
<comment type="caution">
    <text evidence="2">The sequence shown here is derived from an EMBL/GenBank/DDBJ whole genome shotgun (WGS) entry which is preliminary data.</text>
</comment>
<keyword evidence="3" id="KW-1185">Reference proteome</keyword>
<feature type="region of interest" description="Disordered" evidence="1">
    <location>
        <begin position="1"/>
        <end position="39"/>
    </location>
</feature>
<dbReference type="EMBL" id="LGRX02010562">
    <property type="protein sequence ID" value="KAK3270124.1"/>
    <property type="molecule type" value="Genomic_DNA"/>
</dbReference>
<proteinExistence type="predicted"/>
<feature type="compositionally biased region" description="Acidic residues" evidence="1">
    <location>
        <begin position="16"/>
        <end position="36"/>
    </location>
</feature>
<evidence type="ECO:0000256" key="1">
    <source>
        <dbReference type="SAM" id="MobiDB-lite"/>
    </source>
</evidence>
<protein>
    <submittedName>
        <fullName evidence="2">Uncharacterized protein</fullName>
    </submittedName>
</protein>
<reference evidence="2 3" key="1">
    <citation type="journal article" date="2015" name="Genome Biol. Evol.">
        <title>Comparative Genomics of a Bacterivorous Green Alga Reveals Evolutionary Causalities and Consequences of Phago-Mixotrophic Mode of Nutrition.</title>
        <authorList>
            <person name="Burns J.A."/>
            <person name="Paasch A."/>
            <person name="Narechania A."/>
            <person name="Kim E."/>
        </authorList>
    </citation>
    <scope>NUCLEOTIDE SEQUENCE [LARGE SCALE GENOMIC DNA]</scope>
    <source>
        <strain evidence="2 3">PLY_AMNH</strain>
    </source>
</reference>
<gene>
    <name evidence="2" type="ORF">CYMTET_21464</name>
</gene>
<evidence type="ECO:0000313" key="2">
    <source>
        <dbReference type="EMBL" id="KAK3270124.1"/>
    </source>
</evidence>
<name>A0AAE0L371_9CHLO</name>
<dbReference type="AlphaFoldDB" id="A0AAE0L371"/>
<organism evidence="2 3">
    <name type="scientific">Cymbomonas tetramitiformis</name>
    <dbReference type="NCBI Taxonomy" id="36881"/>
    <lineage>
        <taxon>Eukaryota</taxon>
        <taxon>Viridiplantae</taxon>
        <taxon>Chlorophyta</taxon>
        <taxon>Pyramimonadophyceae</taxon>
        <taxon>Pyramimonadales</taxon>
        <taxon>Pyramimonadaceae</taxon>
        <taxon>Cymbomonas</taxon>
    </lineage>
</organism>